<keyword evidence="2" id="KW-1185">Reference proteome</keyword>
<sequence length="114" mass="13292">MFKSEDDYLSKLLKSGDVSHQKHAVLDAIEKGGVWEECVEWRISTYTETSISPEKFKDEDWFRVVVKCDYEFSCVCPTVDRALEMVALYQQLIFKLFRQVGWPSWATSNSVEPE</sequence>
<evidence type="ECO:0000313" key="2">
    <source>
        <dbReference type="Proteomes" id="UP000811844"/>
    </source>
</evidence>
<organism evidence="1 2">
    <name type="scientific">Shewanella intestini</name>
    <dbReference type="NCBI Taxonomy" id="2017544"/>
    <lineage>
        <taxon>Bacteria</taxon>
        <taxon>Pseudomonadati</taxon>
        <taxon>Pseudomonadota</taxon>
        <taxon>Gammaproteobacteria</taxon>
        <taxon>Alteromonadales</taxon>
        <taxon>Shewanellaceae</taxon>
        <taxon>Shewanella</taxon>
    </lineage>
</organism>
<evidence type="ECO:0000313" key="1">
    <source>
        <dbReference type="EMBL" id="MBR9728715.1"/>
    </source>
</evidence>
<dbReference type="EMBL" id="JAAIKR010000012">
    <property type="protein sequence ID" value="MBR9728715.1"/>
    <property type="molecule type" value="Genomic_DNA"/>
</dbReference>
<dbReference type="Proteomes" id="UP000811844">
    <property type="component" value="Unassembled WGS sequence"/>
</dbReference>
<comment type="caution">
    <text evidence="1">The sequence shown here is derived from an EMBL/GenBank/DDBJ whole genome shotgun (WGS) entry which is preliminary data.</text>
</comment>
<dbReference type="RefSeq" id="WP_153664953.1">
    <property type="nucleotide sequence ID" value="NZ_JAAIKR010000012.1"/>
</dbReference>
<reference evidence="1 2" key="1">
    <citation type="submission" date="2020-02" db="EMBL/GenBank/DDBJ databases">
        <title>Shewanella WXL01 sp. nov., a marine bacterium isolated from green algae in Luhuitou Fringing Reef (Northern South China Sea).</title>
        <authorList>
            <person name="Wang X."/>
        </authorList>
    </citation>
    <scope>NUCLEOTIDE SEQUENCE [LARGE SCALE GENOMIC DNA]</scope>
    <source>
        <strain evidence="1 2">MCCC 1A01895</strain>
    </source>
</reference>
<gene>
    <name evidence="1" type="ORF">G3R48_12085</name>
</gene>
<protein>
    <submittedName>
        <fullName evidence="1">Uncharacterized protein</fullName>
    </submittedName>
</protein>
<accession>A0ABS5I3V8</accession>
<name>A0ABS5I3V8_9GAMM</name>
<proteinExistence type="predicted"/>